<dbReference type="PANTHER" id="PTHR11161">
    <property type="entry name" value="O-ACYLTRANSFERASE"/>
    <property type="match status" value="1"/>
</dbReference>
<reference evidence="2" key="1">
    <citation type="submission" date="2023-10" db="EMBL/GenBank/DDBJ databases">
        <title>Genome assembly of Pristionchus species.</title>
        <authorList>
            <person name="Yoshida K."/>
            <person name="Sommer R.J."/>
        </authorList>
    </citation>
    <scope>NUCLEOTIDE SEQUENCE</scope>
    <source>
        <strain evidence="2">RS0144</strain>
    </source>
</reference>
<evidence type="ECO:0000313" key="2">
    <source>
        <dbReference type="EMBL" id="GMS85254.1"/>
    </source>
</evidence>
<protein>
    <recommendedName>
        <fullName evidence="4">Acyltransferase 3 domain-containing protein</fullName>
    </recommendedName>
</protein>
<feature type="transmembrane region" description="Helical" evidence="1">
    <location>
        <begin position="32"/>
        <end position="53"/>
    </location>
</feature>
<gene>
    <name evidence="2" type="ORF">PENTCL1PPCAC_7429</name>
</gene>
<dbReference type="EMBL" id="BTSX01000002">
    <property type="protein sequence ID" value="GMS85254.1"/>
    <property type="molecule type" value="Genomic_DNA"/>
</dbReference>
<dbReference type="AlphaFoldDB" id="A0AAV5SYB9"/>
<accession>A0AAV5SYB9</accession>
<organism evidence="2 3">
    <name type="scientific">Pristionchus entomophagus</name>
    <dbReference type="NCBI Taxonomy" id="358040"/>
    <lineage>
        <taxon>Eukaryota</taxon>
        <taxon>Metazoa</taxon>
        <taxon>Ecdysozoa</taxon>
        <taxon>Nematoda</taxon>
        <taxon>Chromadorea</taxon>
        <taxon>Rhabditida</taxon>
        <taxon>Rhabditina</taxon>
        <taxon>Diplogasteromorpha</taxon>
        <taxon>Diplogasteroidea</taxon>
        <taxon>Neodiplogasteridae</taxon>
        <taxon>Pristionchus</taxon>
    </lineage>
</organism>
<keyword evidence="1" id="KW-0812">Transmembrane</keyword>
<dbReference type="PANTHER" id="PTHR11161:SF55">
    <property type="entry name" value="NOSE RESISTANT-TO-FLUOXETINE PROTEIN N-TERMINAL DOMAIN-CONTAINING PROTEIN"/>
    <property type="match status" value="1"/>
</dbReference>
<feature type="transmembrane region" description="Helical" evidence="1">
    <location>
        <begin position="192"/>
        <end position="210"/>
    </location>
</feature>
<feature type="transmembrane region" description="Helical" evidence="1">
    <location>
        <begin position="112"/>
        <end position="131"/>
    </location>
</feature>
<comment type="caution">
    <text evidence="2">The sequence shown here is derived from an EMBL/GenBank/DDBJ whole genome shotgun (WGS) entry which is preliminary data.</text>
</comment>
<feature type="transmembrane region" description="Helical" evidence="1">
    <location>
        <begin position="83"/>
        <end position="100"/>
    </location>
</feature>
<feature type="transmembrane region" description="Helical" evidence="1">
    <location>
        <begin position="222"/>
        <end position="244"/>
    </location>
</feature>
<dbReference type="Proteomes" id="UP001432027">
    <property type="component" value="Unassembled WGS sequence"/>
</dbReference>
<feature type="transmembrane region" description="Helical" evidence="1">
    <location>
        <begin position="151"/>
        <end position="171"/>
    </location>
</feature>
<name>A0AAV5SYB9_9BILA</name>
<evidence type="ECO:0000313" key="3">
    <source>
        <dbReference type="Proteomes" id="UP001432027"/>
    </source>
</evidence>
<keyword evidence="1" id="KW-0472">Membrane</keyword>
<evidence type="ECO:0000256" key="1">
    <source>
        <dbReference type="SAM" id="Phobius"/>
    </source>
</evidence>
<feature type="transmembrane region" description="Helical" evidence="1">
    <location>
        <begin position="6"/>
        <end position="25"/>
    </location>
</feature>
<keyword evidence="1" id="KW-1133">Transmembrane helix</keyword>
<evidence type="ECO:0008006" key="4">
    <source>
        <dbReference type="Google" id="ProtNLM"/>
    </source>
</evidence>
<keyword evidence="3" id="KW-1185">Reference proteome</keyword>
<dbReference type="InterPro" id="IPR052728">
    <property type="entry name" value="O2_lipid_transport_reg"/>
</dbReference>
<sequence length="285" mass="32546">MGISWYLASEMQMYLFTPLLILPLTVKPALGFIISAIVLIISTATNIFLVYYYHWPTNGAYLFTPDPEQTDFGDYSMLMYDSPLIRCQIYIMGMLVGWFLQTKKNLKINPIINLVCWVFGLSLMLCVVLGLHDQSNGFYIPIFWRAMYSALSRIAFGLGLAWIIISCWYGYGGPINSFMSWHIWIPFGRLTYCGYLTHIPIMMLILGQSTDTVFFTTFLESFITHVVSTIAVTFLVSTFWSALFEISFGKIQMILLGGLRPSARTVEESWTASSPNGEEKMEERF</sequence>
<proteinExistence type="predicted"/>